<comment type="cofactor">
    <cofactor evidence="2">
        <name>a divalent metal cation</name>
        <dbReference type="ChEBI" id="CHEBI:60240"/>
    </cofactor>
</comment>
<accession>A0A1H6R907</accession>
<evidence type="ECO:0000313" key="5">
    <source>
        <dbReference type="Proteomes" id="UP000198564"/>
    </source>
</evidence>
<keyword evidence="2" id="KW-0479">Metal-binding</keyword>
<name>A0A1H6R907_9LACT</name>
<sequence>MKIVVVSDNHGNTYFMEEIYSIHQEDTDEWIHCGDSELLVDHPLWHTYKTVLGNMDITNEFQLMRSEDIGQLRYLVAHGHQHNIKRSYSKLSKIAKKEDAQIVFYGHTHIPKVEKEDEIIFMNPGSIAQPRDRHKGTYLVLTLDDEATIAECTFYDQDHNKVEELSTKVALRK</sequence>
<evidence type="ECO:0000256" key="2">
    <source>
        <dbReference type="RuleBase" id="RU362039"/>
    </source>
</evidence>
<dbReference type="OrthoDB" id="9800565at2"/>
<protein>
    <recommendedName>
        <fullName evidence="2">Phosphoesterase</fullName>
        <ecNumber evidence="2">3.1.4.-</ecNumber>
    </recommendedName>
</protein>
<dbReference type="InterPro" id="IPR024654">
    <property type="entry name" value="Calcineurin-like_PHP_lpxH"/>
</dbReference>
<evidence type="ECO:0000259" key="3">
    <source>
        <dbReference type="Pfam" id="PF12850"/>
    </source>
</evidence>
<dbReference type="Gene3D" id="3.60.21.10">
    <property type="match status" value="1"/>
</dbReference>
<dbReference type="SUPFAM" id="SSF56300">
    <property type="entry name" value="Metallo-dependent phosphatases"/>
    <property type="match status" value="1"/>
</dbReference>
<dbReference type="PANTHER" id="PTHR11124">
    <property type="entry name" value="VACUOLAR SORTING PROTEIN VPS29"/>
    <property type="match status" value="1"/>
</dbReference>
<dbReference type="NCBIfam" id="TIGR00040">
    <property type="entry name" value="yfcE"/>
    <property type="match status" value="1"/>
</dbReference>
<keyword evidence="5" id="KW-1185">Reference proteome</keyword>
<reference evidence="5" key="1">
    <citation type="submission" date="2016-10" db="EMBL/GenBank/DDBJ databases">
        <authorList>
            <person name="Varghese N."/>
            <person name="Submissions S."/>
        </authorList>
    </citation>
    <scope>NUCLEOTIDE SEQUENCE [LARGE SCALE GENOMIC DNA]</scope>
    <source>
        <strain evidence="5">DSM 25751</strain>
    </source>
</reference>
<evidence type="ECO:0000313" key="4">
    <source>
        <dbReference type="EMBL" id="SEI52358.1"/>
    </source>
</evidence>
<gene>
    <name evidence="4" type="ORF">SAMN04488113_10247</name>
</gene>
<dbReference type="InterPro" id="IPR029052">
    <property type="entry name" value="Metallo-depent_PP-like"/>
</dbReference>
<dbReference type="Pfam" id="PF12850">
    <property type="entry name" value="Metallophos_2"/>
    <property type="match status" value="1"/>
</dbReference>
<dbReference type="RefSeq" id="WP_091632200.1">
    <property type="nucleotide sequence ID" value="NZ_FNYW01000002.1"/>
</dbReference>
<dbReference type="GO" id="GO:0046872">
    <property type="term" value="F:metal ion binding"/>
    <property type="evidence" value="ECO:0007669"/>
    <property type="project" value="UniProtKB-KW"/>
</dbReference>
<dbReference type="STRING" id="1130080.SAMN04488113_10247"/>
<dbReference type="EC" id="3.1.4.-" evidence="2"/>
<dbReference type="GO" id="GO:0016787">
    <property type="term" value="F:hydrolase activity"/>
    <property type="evidence" value="ECO:0007669"/>
    <property type="project" value="UniProtKB-UniRule"/>
</dbReference>
<dbReference type="AlphaFoldDB" id="A0A1H6R907"/>
<feature type="domain" description="Calcineurin-like phosphoesterase" evidence="3">
    <location>
        <begin position="1"/>
        <end position="145"/>
    </location>
</feature>
<proteinExistence type="inferred from homology"/>
<organism evidence="4 5">
    <name type="scientific">Alkalibacterium gilvum</name>
    <dbReference type="NCBI Taxonomy" id="1130080"/>
    <lineage>
        <taxon>Bacteria</taxon>
        <taxon>Bacillati</taxon>
        <taxon>Bacillota</taxon>
        <taxon>Bacilli</taxon>
        <taxon>Lactobacillales</taxon>
        <taxon>Carnobacteriaceae</taxon>
        <taxon>Alkalibacterium</taxon>
    </lineage>
</organism>
<dbReference type="InterPro" id="IPR000979">
    <property type="entry name" value="Phosphodiesterase_MJ0936/Vps29"/>
</dbReference>
<evidence type="ECO:0000256" key="1">
    <source>
        <dbReference type="ARBA" id="ARBA00008950"/>
    </source>
</evidence>
<dbReference type="Proteomes" id="UP000198564">
    <property type="component" value="Unassembled WGS sequence"/>
</dbReference>
<comment type="similarity">
    <text evidence="1 2">Belongs to the metallophosphoesterase superfamily. YfcE family.</text>
</comment>
<dbReference type="EMBL" id="FNYW01000002">
    <property type="protein sequence ID" value="SEI52358.1"/>
    <property type="molecule type" value="Genomic_DNA"/>
</dbReference>